<dbReference type="PANTHER" id="PTHR43143:SF6">
    <property type="entry name" value="BLL3016 PROTEIN"/>
    <property type="match status" value="1"/>
</dbReference>
<dbReference type="eggNOG" id="COG1409">
    <property type="taxonomic scope" value="Bacteria"/>
</dbReference>
<comment type="caution">
    <text evidence="4">The sequence shown here is derived from an EMBL/GenBank/DDBJ whole genome shotgun (WGS) entry which is preliminary data.</text>
</comment>
<evidence type="ECO:0000259" key="3">
    <source>
        <dbReference type="Pfam" id="PF16370"/>
    </source>
</evidence>
<dbReference type="PANTHER" id="PTHR43143">
    <property type="entry name" value="METALLOPHOSPHOESTERASE, CALCINEURIN SUPERFAMILY"/>
    <property type="match status" value="1"/>
</dbReference>
<dbReference type="Gene3D" id="3.60.21.10">
    <property type="match status" value="1"/>
</dbReference>
<protein>
    <submittedName>
        <fullName evidence="4">Metallophosphoesterase</fullName>
    </submittedName>
</protein>
<dbReference type="InterPro" id="IPR032288">
    <property type="entry name" value="Metallophos_C"/>
</dbReference>
<keyword evidence="1" id="KW-0732">Signal</keyword>
<dbReference type="InterPro" id="IPR004843">
    <property type="entry name" value="Calcineurin-like_PHP"/>
</dbReference>
<sequence length="418" mass="46019">MRPILIALLCLVCSVAIAADGDQRFLVFGDPQPKSAADVDYFSRDIVAPATPLAKDSVATIVLGDIVDDKPALYPGVKAATRKLGIPVLFAPGNHDMDVGAESDAASLRSFRKAFGADTYLRKFDAANVIVLDDVVARPKQTPGYVGGIRDDQFARIERWLRDVPRDKLLIVAAHIPFFDTSQVEGWETFRSADRKRLFALLRPFPHVLLLSAHTHNQQHYFHGAKDGWDGAQPLHEYNVGAACGAFWSGVPDAQGIPDATMSDGTPNGFATLDVKADGSYALAWHPARDAADTQIGLHAPKALRRGAYPAWGVYANVYMGHAGTRVEYRIDDGDWMPMRRVLQPDPRLVAENVLDDQAEALRGFDRSPEADPSTHLWRGALPTKLDVGEHTVEVRAFDTWRGEVRATTTYRLDDPRM</sequence>
<accession>A0A0A2WJN2</accession>
<dbReference type="STRING" id="1300345.LF41_494"/>
<dbReference type="GO" id="GO:0016787">
    <property type="term" value="F:hydrolase activity"/>
    <property type="evidence" value="ECO:0007669"/>
    <property type="project" value="InterPro"/>
</dbReference>
<dbReference type="InterPro" id="IPR051918">
    <property type="entry name" value="STPP_CPPED1"/>
</dbReference>
<dbReference type="RefSeq" id="WP_052116363.1">
    <property type="nucleotide sequence ID" value="NZ_JRKJ01000018.1"/>
</dbReference>
<feature type="chain" id="PRO_5001996603" evidence="1">
    <location>
        <begin position="19"/>
        <end position="418"/>
    </location>
</feature>
<keyword evidence="5" id="KW-1185">Reference proteome</keyword>
<dbReference type="Pfam" id="PF16370">
    <property type="entry name" value="MetallophosC"/>
    <property type="match status" value="1"/>
</dbReference>
<proteinExistence type="predicted"/>
<dbReference type="AlphaFoldDB" id="A0A0A2WJN2"/>
<dbReference type="Pfam" id="PF00149">
    <property type="entry name" value="Metallophos"/>
    <property type="match status" value="1"/>
</dbReference>
<dbReference type="SUPFAM" id="SSF56300">
    <property type="entry name" value="Metallo-dependent phosphatases"/>
    <property type="match status" value="1"/>
</dbReference>
<gene>
    <name evidence="4" type="ORF">LF41_494</name>
</gene>
<dbReference type="InterPro" id="IPR029052">
    <property type="entry name" value="Metallo-depent_PP-like"/>
</dbReference>
<feature type="domain" description="Calcineurin-like phosphoesterase" evidence="2">
    <location>
        <begin position="24"/>
        <end position="217"/>
    </location>
</feature>
<feature type="domain" description="Calcineurin-like phosphoesterase C-terminal" evidence="3">
    <location>
        <begin position="237"/>
        <end position="401"/>
    </location>
</feature>
<evidence type="ECO:0000313" key="5">
    <source>
        <dbReference type="Proteomes" id="UP000030518"/>
    </source>
</evidence>
<reference evidence="4 5" key="1">
    <citation type="submission" date="2014-09" db="EMBL/GenBank/DDBJ databases">
        <title>Genome sequences of Lysobacter dokdonensis DS-58.</title>
        <authorList>
            <person name="Kim J.F."/>
            <person name="Kwak M.-J."/>
        </authorList>
    </citation>
    <scope>NUCLEOTIDE SEQUENCE [LARGE SCALE GENOMIC DNA]</scope>
    <source>
        <strain evidence="4 5">DS-58</strain>
    </source>
</reference>
<evidence type="ECO:0000259" key="2">
    <source>
        <dbReference type="Pfam" id="PF00149"/>
    </source>
</evidence>
<name>A0A0A2WJN2_9GAMM</name>
<evidence type="ECO:0000313" key="4">
    <source>
        <dbReference type="EMBL" id="KGQ18470.1"/>
    </source>
</evidence>
<dbReference type="Proteomes" id="UP000030518">
    <property type="component" value="Unassembled WGS sequence"/>
</dbReference>
<dbReference type="EMBL" id="JRKJ01000018">
    <property type="protein sequence ID" value="KGQ18470.1"/>
    <property type="molecule type" value="Genomic_DNA"/>
</dbReference>
<dbReference type="PATRIC" id="fig|1300345.3.peg.2167"/>
<organism evidence="4 5">
    <name type="scientific">Lysobacter dokdonensis DS-58</name>
    <dbReference type="NCBI Taxonomy" id="1300345"/>
    <lineage>
        <taxon>Bacteria</taxon>
        <taxon>Pseudomonadati</taxon>
        <taxon>Pseudomonadota</taxon>
        <taxon>Gammaproteobacteria</taxon>
        <taxon>Lysobacterales</taxon>
        <taxon>Lysobacteraceae</taxon>
        <taxon>Noviluteimonas</taxon>
    </lineage>
</organism>
<feature type="signal peptide" evidence="1">
    <location>
        <begin position="1"/>
        <end position="18"/>
    </location>
</feature>
<evidence type="ECO:0000256" key="1">
    <source>
        <dbReference type="SAM" id="SignalP"/>
    </source>
</evidence>